<dbReference type="AlphaFoldDB" id="A0A8H2WZD9"/>
<keyword evidence="1" id="KW-0175">Coiled coil</keyword>
<accession>A0A8H2WZD9</accession>
<comment type="caution">
    <text evidence="3">The sequence shown here is derived from an EMBL/GenBank/DDBJ whole genome shotgun (WGS) entry which is preliminary data.</text>
</comment>
<reference evidence="3" key="1">
    <citation type="submission" date="2021-01" db="EMBL/GenBank/DDBJ databases">
        <authorList>
            <person name="Kaushik A."/>
        </authorList>
    </citation>
    <scope>NUCLEOTIDE SEQUENCE</scope>
    <source>
        <strain evidence="3">AG1-1C</strain>
    </source>
</reference>
<feature type="compositionally biased region" description="Acidic residues" evidence="2">
    <location>
        <begin position="59"/>
        <end position="98"/>
    </location>
</feature>
<gene>
    <name evidence="3" type="ORF">RDB_LOCUS73850</name>
</gene>
<organism evidence="3 4">
    <name type="scientific">Rhizoctonia solani</name>
    <dbReference type="NCBI Taxonomy" id="456999"/>
    <lineage>
        <taxon>Eukaryota</taxon>
        <taxon>Fungi</taxon>
        <taxon>Dikarya</taxon>
        <taxon>Basidiomycota</taxon>
        <taxon>Agaricomycotina</taxon>
        <taxon>Agaricomycetes</taxon>
        <taxon>Cantharellales</taxon>
        <taxon>Ceratobasidiaceae</taxon>
        <taxon>Rhizoctonia</taxon>
    </lineage>
</organism>
<evidence type="ECO:0000313" key="4">
    <source>
        <dbReference type="Proteomes" id="UP000663846"/>
    </source>
</evidence>
<protein>
    <submittedName>
        <fullName evidence="3">Uncharacterized protein</fullName>
    </submittedName>
</protein>
<dbReference type="Proteomes" id="UP000663846">
    <property type="component" value="Unassembled WGS sequence"/>
</dbReference>
<feature type="coiled-coil region" evidence="1">
    <location>
        <begin position="399"/>
        <end position="426"/>
    </location>
</feature>
<evidence type="ECO:0000256" key="1">
    <source>
        <dbReference type="SAM" id="Coils"/>
    </source>
</evidence>
<evidence type="ECO:0000313" key="3">
    <source>
        <dbReference type="EMBL" id="CAE6413886.1"/>
    </source>
</evidence>
<feature type="region of interest" description="Disordered" evidence="2">
    <location>
        <begin position="305"/>
        <end position="367"/>
    </location>
</feature>
<sequence>MDYDTHFLAPSTSKPPRKIPSRQNMSTPGRSPVVASLAHELAAAVMFEPSDSRALADELGLDFEDEEEEEEEEEDLADELGLDFEDEEEEEEEEEEDMVAGQGLDVELGEPETEATLGTDNYSATIVVDTPSRPSRNDMLNGHNRIHSLGLDSEFDSSPSKPLPALSFALSAPNVDPIETLKENVLFLDQFIVQLKNMDVDSTPLRPAQSTNSGRLSSIFPNAEPAVERFATDIIRHIDEACREREDQLRDLMTYEREFRKIDSEPGGADRIGSVEPLEDVILTDKPAAQQTYSSRTLDAVAEDDYDDNWEAQQRDPRDFFDEDGDGDDPMFARRSPRGSPYRRTLRRSSLPPPPPYPSDSLTPSSTLPHLAHMRTVSQVLATSLSGLSEHVQVNGAAAAEAGRKLRSLKNRVTDLQSEWASAEQSIERIEKSEKGLDWDATNIIPIEEGKRIDGRLVVKEISASFLAQLQQVELKVQAMFPKVS</sequence>
<feature type="region of interest" description="Disordered" evidence="2">
    <location>
        <begin position="56"/>
        <end position="105"/>
    </location>
</feature>
<name>A0A8H2WZD9_9AGAM</name>
<evidence type="ECO:0000256" key="2">
    <source>
        <dbReference type="SAM" id="MobiDB-lite"/>
    </source>
</evidence>
<dbReference type="EMBL" id="CAJMWS010000315">
    <property type="protein sequence ID" value="CAE6413886.1"/>
    <property type="molecule type" value="Genomic_DNA"/>
</dbReference>
<proteinExistence type="predicted"/>
<feature type="region of interest" description="Disordered" evidence="2">
    <location>
        <begin position="1"/>
        <end position="32"/>
    </location>
</feature>